<name>A0ABR1NVB1_DIAER</name>
<evidence type="ECO:0000313" key="3">
    <source>
        <dbReference type="Proteomes" id="UP001430848"/>
    </source>
</evidence>
<dbReference type="Proteomes" id="UP001430848">
    <property type="component" value="Unassembled WGS sequence"/>
</dbReference>
<feature type="region of interest" description="Disordered" evidence="1">
    <location>
        <begin position="303"/>
        <end position="323"/>
    </location>
</feature>
<feature type="region of interest" description="Disordered" evidence="1">
    <location>
        <begin position="228"/>
        <end position="264"/>
    </location>
</feature>
<proteinExistence type="predicted"/>
<reference evidence="2 3" key="1">
    <citation type="submission" date="2024-02" db="EMBL/GenBank/DDBJ databases">
        <title>De novo assembly and annotation of 12 fungi associated with fruit tree decline syndrome in Ontario, Canada.</title>
        <authorList>
            <person name="Sulman M."/>
            <person name="Ellouze W."/>
            <person name="Ilyukhin E."/>
        </authorList>
    </citation>
    <scope>NUCLEOTIDE SEQUENCE [LARGE SCALE GENOMIC DNA]</scope>
    <source>
        <strain evidence="2 3">M169</strain>
    </source>
</reference>
<organism evidence="2 3">
    <name type="scientific">Diaporthe eres</name>
    <name type="common">Phomopsis oblonga</name>
    <dbReference type="NCBI Taxonomy" id="83184"/>
    <lineage>
        <taxon>Eukaryota</taxon>
        <taxon>Fungi</taxon>
        <taxon>Dikarya</taxon>
        <taxon>Ascomycota</taxon>
        <taxon>Pezizomycotina</taxon>
        <taxon>Sordariomycetes</taxon>
        <taxon>Sordariomycetidae</taxon>
        <taxon>Diaporthales</taxon>
        <taxon>Diaporthaceae</taxon>
        <taxon>Diaporthe</taxon>
        <taxon>Diaporthe eres species complex</taxon>
    </lineage>
</organism>
<protein>
    <submittedName>
        <fullName evidence="2">Uncharacterized protein</fullName>
    </submittedName>
</protein>
<keyword evidence="3" id="KW-1185">Reference proteome</keyword>
<evidence type="ECO:0000256" key="1">
    <source>
        <dbReference type="SAM" id="MobiDB-lite"/>
    </source>
</evidence>
<dbReference type="EMBL" id="JAKNSF020000098">
    <property type="protein sequence ID" value="KAK7716738.1"/>
    <property type="molecule type" value="Genomic_DNA"/>
</dbReference>
<feature type="compositionally biased region" description="Basic residues" evidence="1">
    <location>
        <begin position="229"/>
        <end position="241"/>
    </location>
</feature>
<accession>A0ABR1NVB1</accession>
<feature type="compositionally biased region" description="Polar residues" evidence="1">
    <location>
        <begin position="246"/>
        <end position="257"/>
    </location>
</feature>
<feature type="compositionally biased region" description="Polar residues" evidence="1">
    <location>
        <begin position="309"/>
        <end position="318"/>
    </location>
</feature>
<comment type="caution">
    <text evidence="2">The sequence shown here is derived from an EMBL/GenBank/DDBJ whole genome shotgun (WGS) entry which is preliminary data.</text>
</comment>
<sequence length="391" mass="43166">MADRVNIDIDYGVFRHVDLTKHWRETMAEEEARLTKQHESHLKTALQMPMYKNLPTAGFKYDWNQFRNHDGLFVVRVRGHVHSNHINNHVKQLKPEEMDMFCAEVFDKATALLDNLSSTGVEDFWAKVAQDVGIQLPAGTAQSLAFWDWAMKLVAARIAFGQESLTVSDAAGDIKMSDQPNSEVSDLEPLNLAAQAVDKFLAVGISKYGGNPKKLRAITRHHDIVAPSKARRNKTTKKGSARAKNALTNTHTQNSRLQDGPIPSTKGTVRLRRSQFGSQVGAGEPAWWGFLSRPKILGEISRPRRISDGPQNHAETAQGSGGQVGAVDDLVIGMHGTRIEDATRAPRVLADLAVRTVNPLKRRHDEGAEDSGTDDQPQAKMAKVSPSHADN</sequence>
<feature type="region of interest" description="Disordered" evidence="1">
    <location>
        <begin position="358"/>
        <end position="391"/>
    </location>
</feature>
<evidence type="ECO:0000313" key="2">
    <source>
        <dbReference type="EMBL" id="KAK7716738.1"/>
    </source>
</evidence>
<gene>
    <name evidence="2" type="ORF">SLS63_011050</name>
</gene>